<evidence type="ECO:0000313" key="3">
    <source>
        <dbReference type="Proteomes" id="UP000467322"/>
    </source>
</evidence>
<dbReference type="Proteomes" id="UP000467322">
    <property type="component" value="Unassembled WGS sequence"/>
</dbReference>
<comment type="caution">
    <text evidence="2">The sequence shown here is derived from an EMBL/GenBank/DDBJ whole genome shotgun (WGS) entry which is preliminary data.</text>
</comment>
<feature type="signal peptide" evidence="1">
    <location>
        <begin position="1"/>
        <end position="29"/>
    </location>
</feature>
<protein>
    <recommendedName>
        <fullName evidence="4">DUF1311 domain-containing protein</fullName>
    </recommendedName>
</protein>
<reference evidence="2 3" key="1">
    <citation type="submission" date="2019-12" db="EMBL/GenBank/DDBJ databases">
        <title>Maritimibacter sp. nov. sp. isolated from sea sand.</title>
        <authorList>
            <person name="Kim J."/>
            <person name="Jeong S.E."/>
            <person name="Jung H.S."/>
            <person name="Jeon C.O."/>
        </authorList>
    </citation>
    <scope>NUCLEOTIDE SEQUENCE [LARGE SCALE GENOMIC DNA]</scope>
    <source>
        <strain evidence="2 3">DP07</strain>
    </source>
</reference>
<evidence type="ECO:0000256" key="1">
    <source>
        <dbReference type="SAM" id="SignalP"/>
    </source>
</evidence>
<organism evidence="2 3">
    <name type="scientific">Maritimibacter harenae</name>
    <dbReference type="NCBI Taxonomy" id="2606218"/>
    <lineage>
        <taxon>Bacteria</taxon>
        <taxon>Pseudomonadati</taxon>
        <taxon>Pseudomonadota</taxon>
        <taxon>Alphaproteobacteria</taxon>
        <taxon>Rhodobacterales</taxon>
        <taxon>Roseobacteraceae</taxon>
        <taxon>Maritimibacter</taxon>
    </lineage>
</organism>
<name>A0A845M366_9RHOB</name>
<keyword evidence="1" id="KW-0732">Signal</keyword>
<keyword evidence="3" id="KW-1185">Reference proteome</keyword>
<proteinExistence type="predicted"/>
<dbReference type="EMBL" id="WTUX01000017">
    <property type="protein sequence ID" value="MZR14006.1"/>
    <property type="molecule type" value="Genomic_DNA"/>
</dbReference>
<evidence type="ECO:0000313" key="2">
    <source>
        <dbReference type="EMBL" id="MZR14006.1"/>
    </source>
</evidence>
<sequence>MLRRFLAPRRGAVTVLALVPALGAGAALAQDTALPDFQTCMDIELAHFEQRLSMHAEVPLEDVAGGLWQVTDTYYCGTVGIVRCDRSDRRVACQEELEAEQDDMAEAVRAGLPDPDSMGAQDEGWARRLYRQAHALALGSSAGPDCAGNDELMEAWCAAREANTRLRSAILAWQVGRYLGITESAVDAGWANPPPPVRPWPRPEQ</sequence>
<feature type="chain" id="PRO_5032395876" description="DUF1311 domain-containing protein" evidence="1">
    <location>
        <begin position="30"/>
        <end position="205"/>
    </location>
</feature>
<evidence type="ECO:0008006" key="4">
    <source>
        <dbReference type="Google" id="ProtNLM"/>
    </source>
</evidence>
<gene>
    <name evidence="2" type="ORF">GQE99_13370</name>
</gene>
<accession>A0A845M366</accession>
<dbReference type="RefSeq" id="WP_161352130.1">
    <property type="nucleotide sequence ID" value="NZ_WTUX01000017.1"/>
</dbReference>
<dbReference type="AlphaFoldDB" id="A0A845M366"/>